<gene>
    <name evidence="2" type="ORF">HPBE_LOCUS17535</name>
</gene>
<accession>A0A183G715</accession>
<dbReference type="WBParaSite" id="HPBE_0001753601-mRNA-1">
    <property type="protein sequence ID" value="HPBE_0001753601-mRNA-1"/>
    <property type="gene ID" value="HPBE_0001753601"/>
</dbReference>
<accession>A0A3P8EA77</accession>
<protein>
    <submittedName>
        <fullName evidence="4">C2H2-type domain-containing protein</fullName>
    </submittedName>
</protein>
<sequence length="176" mass="20302">MSEDYDRQHERYFFVRLMKAIEALAGVPFGLLSSNHLEGWISSLLRECSTAYNVTCGEVVVGHRRGEVRGFGTAASYLTPCGKCTKRPHTVLTHLKDRHGATLLHPELHLLSVPQRPKAINFALEQLIVEFPRIRQPEYDTKLEKDDEQVRERSRADLDELQEIYRQNGQRHRNPP</sequence>
<evidence type="ECO:0000256" key="1">
    <source>
        <dbReference type="SAM" id="MobiDB-lite"/>
    </source>
</evidence>
<evidence type="ECO:0000313" key="3">
    <source>
        <dbReference type="Proteomes" id="UP000050761"/>
    </source>
</evidence>
<name>A0A183G715_HELPZ</name>
<evidence type="ECO:0000313" key="2">
    <source>
        <dbReference type="EMBL" id="VDP09149.1"/>
    </source>
</evidence>
<feature type="region of interest" description="Disordered" evidence="1">
    <location>
        <begin position="140"/>
        <end position="176"/>
    </location>
</feature>
<evidence type="ECO:0000313" key="4">
    <source>
        <dbReference type="WBParaSite" id="HPBE_0001753601-mRNA-1"/>
    </source>
</evidence>
<dbReference type="EMBL" id="UZAH01030074">
    <property type="protein sequence ID" value="VDP09149.1"/>
    <property type="molecule type" value="Genomic_DNA"/>
</dbReference>
<dbReference type="AlphaFoldDB" id="A0A183G715"/>
<keyword evidence="3" id="KW-1185">Reference proteome</keyword>
<reference evidence="2 3" key="1">
    <citation type="submission" date="2018-11" db="EMBL/GenBank/DDBJ databases">
        <authorList>
            <consortium name="Pathogen Informatics"/>
        </authorList>
    </citation>
    <scope>NUCLEOTIDE SEQUENCE [LARGE SCALE GENOMIC DNA]</scope>
</reference>
<organism evidence="3 4">
    <name type="scientific">Heligmosomoides polygyrus</name>
    <name type="common">Parasitic roundworm</name>
    <dbReference type="NCBI Taxonomy" id="6339"/>
    <lineage>
        <taxon>Eukaryota</taxon>
        <taxon>Metazoa</taxon>
        <taxon>Ecdysozoa</taxon>
        <taxon>Nematoda</taxon>
        <taxon>Chromadorea</taxon>
        <taxon>Rhabditida</taxon>
        <taxon>Rhabditina</taxon>
        <taxon>Rhabditomorpha</taxon>
        <taxon>Strongyloidea</taxon>
        <taxon>Heligmosomidae</taxon>
        <taxon>Heligmosomoides</taxon>
    </lineage>
</organism>
<proteinExistence type="predicted"/>
<reference evidence="4" key="2">
    <citation type="submission" date="2019-09" db="UniProtKB">
        <authorList>
            <consortium name="WormBaseParasite"/>
        </authorList>
    </citation>
    <scope>IDENTIFICATION</scope>
</reference>
<dbReference type="Proteomes" id="UP000050761">
    <property type="component" value="Unassembled WGS sequence"/>
</dbReference>
<feature type="compositionally biased region" description="Basic and acidic residues" evidence="1">
    <location>
        <begin position="140"/>
        <end position="158"/>
    </location>
</feature>